<protein>
    <submittedName>
        <fullName evidence="5">Shikimate dehydrogenase family protein</fullName>
    </submittedName>
</protein>
<evidence type="ECO:0000256" key="1">
    <source>
        <dbReference type="ARBA" id="ARBA00004871"/>
    </source>
</evidence>
<comment type="pathway">
    <text evidence="1">Metabolic intermediate biosynthesis; chorismate biosynthesis; chorismate from D-erythrose 4-phosphate and phosphoenolpyruvate: step 4/7.</text>
</comment>
<dbReference type="InterPro" id="IPR022893">
    <property type="entry name" value="Shikimate_DH_fam"/>
</dbReference>
<evidence type="ECO:0000259" key="4">
    <source>
        <dbReference type="Pfam" id="PF08501"/>
    </source>
</evidence>
<feature type="domain" description="Shikimate dehydrogenase substrate binding N-terminal" evidence="4">
    <location>
        <begin position="6"/>
        <end position="88"/>
    </location>
</feature>
<keyword evidence="6" id="KW-1185">Reference proteome</keyword>
<dbReference type="CDD" id="cd01065">
    <property type="entry name" value="NAD_bind_Shikimate_DH"/>
    <property type="match status" value="1"/>
</dbReference>
<dbReference type="PANTHER" id="PTHR21089:SF1">
    <property type="entry name" value="BIFUNCTIONAL 3-DEHYDROQUINATE DEHYDRATASE_SHIKIMATE DEHYDROGENASE, CHLOROPLASTIC"/>
    <property type="match status" value="1"/>
</dbReference>
<comment type="caution">
    <text evidence="5">The sequence shown here is derived from an EMBL/GenBank/DDBJ whole genome shotgun (WGS) entry which is preliminary data.</text>
</comment>
<dbReference type="Gene3D" id="3.40.50.720">
    <property type="entry name" value="NAD(P)-binding Rossmann-like Domain"/>
    <property type="match status" value="1"/>
</dbReference>
<keyword evidence="3" id="KW-0057">Aromatic amino acid biosynthesis</keyword>
<dbReference type="InterPro" id="IPR036291">
    <property type="entry name" value="NAD(P)-bd_dom_sf"/>
</dbReference>
<dbReference type="RefSeq" id="WP_290247396.1">
    <property type="nucleotide sequence ID" value="NZ_JAUFQT010000001.1"/>
</dbReference>
<evidence type="ECO:0000313" key="6">
    <source>
        <dbReference type="Proteomes" id="UP001589654"/>
    </source>
</evidence>
<organism evidence="5 6">
    <name type="scientific">Echinicola jeungdonensis</name>
    <dbReference type="NCBI Taxonomy" id="709343"/>
    <lineage>
        <taxon>Bacteria</taxon>
        <taxon>Pseudomonadati</taxon>
        <taxon>Bacteroidota</taxon>
        <taxon>Cytophagia</taxon>
        <taxon>Cytophagales</taxon>
        <taxon>Cyclobacteriaceae</taxon>
        <taxon>Echinicola</taxon>
    </lineage>
</organism>
<keyword evidence="2" id="KW-0560">Oxidoreductase</keyword>
<dbReference type="EMBL" id="JBHMEW010000011">
    <property type="protein sequence ID" value="MFB9210850.1"/>
    <property type="molecule type" value="Genomic_DNA"/>
</dbReference>
<dbReference type="PANTHER" id="PTHR21089">
    <property type="entry name" value="SHIKIMATE DEHYDROGENASE"/>
    <property type="match status" value="1"/>
</dbReference>
<dbReference type="SUPFAM" id="SSF51735">
    <property type="entry name" value="NAD(P)-binding Rossmann-fold domains"/>
    <property type="match status" value="1"/>
</dbReference>
<dbReference type="InterPro" id="IPR013708">
    <property type="entry name" value="Shikimate_DH-bd_N"/>
</dbReference>
<accession>A0ABV5J3R2</accession>
<dbReference type="SUPFAM" id="SSF53223">
    <property type="entry name" value="Aminoacid dehydrogenase-like, N-terminal domain"/>
    <property type="match status" value="1"/>
</dbReference>
<evidence type="ECO:0000256" key="3">
    <source>
        <dbReference type="ARBA" id="ARBA00023141"/>
    </source>
</evidence>
<keyword evidence="3" id="KW-0028">Amino-acid biosynthesis</keyword>
<dbReference type="Pfam" id="PF08501">
    <property type="entry name" value="Shikimate_dh_N"/>
    <property type="match status" value="1"/>
</dbReference>
<proteinExistence type="predicted"/>
<reference evidence="5 6" key="1">
    <citation type="submission" date="2024-09" db="EMBL/GenBank/DDBJ databases">
        <authorList>
            <person name="Sun Q."/>
            <person name="Mori K."/>
        </authorList>
    </citation>
    <scope>NUCLEOTIDE SEQUENCE [LARGE SCALE GENOMIC DNA]</scope>
    <source>
        <strain evidence="5 6">CECT 7682</strain>
    </source>
</reference>
<dbReference type="Proteomes" id="UP001589654">
    <property type="component" value="Unassembled WGS sequence"/>
</dbReference>
<name>A0ABV5J3R2_9BACT</name>
<gene>
    <name evidence="5" type="ORF">ACFFUR_03465</name>
</gene>
<evidence type="ECO:0000313" key="5">
    <source>
        <dbReference type="EMBL" id="MFB9210850.1"/>
    </source>
</evidence>
<evidence type="ECO:0000256" key="2">
    <source>
        <dbReference type="ARBA" id="ARBA00023002"/>
    </source>
</evidence>
<dbReference type="InterPro" id="IPR046346">
    <property type="entry name" value="Aminoacid_DH-like_N_sf"/>
</dbReference>
<sequence length="247" mass="28072">MRKFGLIGYPLKHSFSKKYFSGKFEKENIQDCQYDLFEIDQIDKFPALIDADNSLEGINVTIPYKEQVIPYLDELDPGCKAIGAVNCIHIKGDKLKGYNTDYIGFKASLEKWLDGSRPKALILGTGGASKAVKQALLDLNLPFQMVSRKSHKESGFITYDDLKTDPNILEEYPLIINTTPLGTFPNTEEMPDIPVDNINENHWVYDLVYNPEKTFLMKTLELKGAKVKNGLEMLELQAEAAWEIWNK</sequence>
<dbReference type="Gene3D" id="3.40.50.10860">
    <property type="entry name" value="Leucine Dehydrogenase, chain A, domain 1"/>
    <property type="match status" value="1"/>
</dbReference>